<organism evidence="11 12">
    <name type="scientific">Solirubrobacter pauli</name>
    <dbReference type="NCBI Taxonomy" id="166793"/>
    <lineage>
        <taxon>Bacteria</taxon>
        <taxon>Bacillati</taxon>
        <taxon>Actinomycetota</taxon>
        <taxon>Thermoleophilia</taxon>
        <taxon>Solirubrobacterales</taxon>
        <taxon>Solirubrobacteraceae</taxon>
        <taxon>Solirubrobacter</taxon>
    </lineage>
</organism>
<dbReference type="PRINTS" id="PR00866">
    <property type="entry name" value="RNADNAPOLMS"/>
</dbReference>
<evidence type="ECO:0000256" key="9">
    <source>
        <dbReference type="ARBA" id="ARBA00048173"/>
    </source>
</evidence>
<dbReference type="InterPro" id="IPR000477">
    <property type="entry name" value="RT_dom"/>
</dbReference>
<comment type="caution">
    <text evidence="11">The sequence shown here is derived from an EMBL/GenBank/DDBJ whole genome shotgun (WGS) entry which is preliminary data.</text>
</comment>
<keyword evidence="6 11" id="KW-0695">RNA-directed DNA polymerase</keyword>
<evidence type="ECO:0000256" key="5">
    <source>
        <dbReference type="ARBA" id="ARBA00022842"/>
    </source>
</evidence>
<name>A0A660LIG7_9ACTN</name>
<feature type="domain" description="Reverse transcriptase" evidence="10">
    <location>
        <begin position="134"/>
        <end position="353"/>
    </location>
</feature>
<evidence type="ECO:0000256" key="7">
    <source>
        <dbReference type="ARBA" id="ARBA00023118"/>
    </source>
</evidence>
<dbReference type="SUPFAM" id="SSF56672">
    <property type="entry name" value="DNA/RNA polymerases"/>
    <property type="match status" value="1"/>
</dbReference>
<evidence type="ECO:0000256" key="3">
    <source>
        <dbReference type="ARBA" id="ARBA00022695"/>
    </source>
</evidence>
<comment type="catalytic activity">
    <reaction evidence="9">
        <text>DNA(n) + a 2'-deoxyribonucleoside 5'-triphosphate = DNA(n+1) + diphosphate</text>
        <dbReference type="Rhea" id="RHEA:22508"/>
        <dbReference type="Rhea" id="RHEA-COMP:17339"/>
        <dbReference type="Rhea" id="RHEA-COMP:17340"/>
        <dbReference type="ChEBI" id="CHEBI:33019"/>
        <dbReference type="ChEBI" id="CHEBI:61560"/>
        <dbReference type="ChEBI" id="CHEBI:173112"/>
        <dbReference type="EC" id="2.7.7.49"/>
    </reaction>
</comment>
<evidence type="ECO:0000259" key="10">
    <source>
        <dbReference type="PROSITE" id="PS50878"/>
    </source>
</evidence>
<evidence type="ECO:0000256" key="6">
    <source>
        <dbReference type="ARBA" id="ARBA00022918"/>
    </source>
</evidence>
<dbReference type="AlphaFoldDB" id="A0A660LIG7"/>
<keyword evidence="4" id="KW-0479">Metal-binding</keyword>
<dbReference type="EMBL" id="RBIL01000001">
    <property type="protein sequence ID" value="RKQ92691.1"/>
    <property type="molecule type" value="Genomic_DNA"/>
</dbReference>
<accession>A0A660LIG7</accession>
<evidence type="ECO:0000256" key="8">
    <source>
        <dbReference type="ARBA" id="ARBA00034120"/>
    </source>
</evidence>
<dbReference type="PROSITE" id="PS50878">
    <property type="entry name" value="RT_POL"/>
    <property type="match status" value="1"/>
</dbReference>
<protein>
    <recommendedName>
        <fullName evidence="1">RNA-directed DNA polymerase</fullName>
        <ecNumber evidence="1">2.7.7.49</ecNumber>
    </recommendedName>
</protein>
<evidence type="ECO:0000256" key="1">
    <source>
        <dbReference type="ARBA" id="ARBA00012493"/>
    </source>
</evidence>
<comment type="similarity">
    <text evidence="8">Belongs to the bacterial reverse transcriptase family.</text>
</comment>
<proteinExistence type="inferred from homology"/>
<dbReference type="EC" id="2.7.7.49" evidence="1"/>
<evidence type="ECO:0000313" key="11">
    <source>
        <dbReference type="EMBL" id="RKQ92691.1"/>
    </source>
</evidence>
<keyword evidence="12" id="KW-1185">Reference proteome</keyword>
<dbReference type="Pfam" id="PF00078">
    <property type="entry name" value="RVT_1"/>
    <property type="match status" value="1"/>
</dbReference>
<keyword evidence="5" id="KW-0460">Magnesium</keyword>
<evidence type="ECO:0000256" key="4">
    <source>
        <dbReference type="ARBA" id="ARBA00022723"/>
    </source>
</evidence>
<keyword evidence="7" id="KW-0051">Antiviral defense</keyword>
<dbReference type="Proteomes" id="UP000278962">
    <property type="component" value="Unassembled WGS sequence"/>
</dbReference>
<sequence length="403" mass="45117">MASSLSRRETARVLAGSFLGGEWELEAMAKRAGRALGRRVWHRRVAERTLRAYRHPPRDRPRELADFVFTLLDDVRLPPRLLREPVFHTEMAPGRWPVPRIDTLGDLADRLELEPGQLGWLADVRGLERTSTGKLRNYTYVRVPRRSGPPRVLERPKARLKEIQRWILRELLAWIPTHDAAHGFVKGRSAHTHAALHVGRKVVVRLDLEDFFAAVSAARVYGVFRTAGYPEAVAHTLTGLCTNVVPADESVPGHFRLARRLATPHLPQGAPTSPALANLAAHALDRRLTGLAREIGATYSRYADDLVLSADHHLRTPHAAVTELARDEGFTVNRGKTRTMGRGSRQVVTGIVVNAHPNVPRAEYDRLKAIIHRGDYDREHVLGRIAWIAAINPARAAKLRSSM</sequence>
<dbReference type="RefSeq" id="WP_211339940.1">
    <property type="nucleotide sequence ID" value="NZ_RBIL01000001.1"/>
</dbReference>
<dbReference type="GO" id="GO:0046872">
    <property type="term" value="F:metal ion binding"/>
    <property type="evidence" value="ECO:0007669"/>
    <property type="project" value="UniProtKB-KW"/>
</dbReference>
<reference evidence="11 12" key="1">
    <citation type="submission" date="2018-10" db="EMBL/GenBank/DDBJ databases">
        <title>Genomic Encyclopedia of Archaeal and Bacterial Type Strains, Phase II (KMG-II): from individual species to whole genera.</title>
        <authorList>
            <person name="Goeker M."/>
        </authorList>
    </citation>
    <scope>NUCLEOTIDE SEQUENCE [LARGE SCALE GENOMIC DNA]</scope>
    <source>
        <strain evidence="11 12">DSM 14954</strain>
    </source>
</reference>
<dbReference type="InterPro" id="IPR051083">
    <property type="entry name" value="GrpII_Intron_Splice-Mob/Def"/>
</dbReference>
<dbReference type="InterPro" id="IPR000123">
    <property type="entry name" value="Reverse_transcriptase_msDNA"/>
</dbReference>
<dbReference type="GO" id="GO:0051607">
    <property type="term" value="P:defense response to virus"/>
    <property type="evidence" value="ECO:0007669"/>
    <property type="project" value="UniProtKB-KW"/>
</dbReference>
<dbReference type="InterPro" id="IPR043502">
    <property type="entry name" value="DNA/RNA_pol_sf"/>
</dbReference>
<dbReference type="PANTHER" id="PTHR34047:SF7">
    <property type="entry name" value="RNA-DIRECTED DNA POLYMERASE"/>
    <property type="match status" value="1"/>
</dbReference>
<evidence type="ECO:0000256" key="2">
    <source>
        <dbReference type="ARBA" id="ARBA00022679"/>
    </source>
</evidence>
<evidence type="ECO:0000313" key="12">
    <source>
        <dbReference type="Proteomes" id="UP000278962"/>
    </source>
</evidence>
<keyword evidence="3" id="KW-0548">Nucleotidyltransferase</keyword>
<dbReference type="GO" id="GO:0003964">
    <property type="term" value="F:RNA-directed DNA polymerase activity"/>
    <property type="evidence" value="ECO:0007669"/>
    <property type="project" value="UniProtKB-KW"/>
</dbReference>
<dbReference type="GO" id="GO:0003723">
    <property type="term" value="F:RNA binding"/>
    <property type="evidence" value="ECO:0007669"/>
    <property type="project" value="InterPro"/>
</dbReference>
<dbReference type="CDD" id="cd03487">
    <property type="entry name" value="RT_Bac_retron_II"/>
    <property type="match status" value="1"/>
</dbReference>
<gene>
    <name evidence="11" type="ORF">C8N24_2544</name>
</gene>
<dbReference type="PANTHER" id="PTHR34047">
    <property type="entry name" value="NUCLEAR INTRON MATURASE 1, MITOCHONDRIAL-RELATED"/>
    <property type="match status" value="1"/>
</dbReference>
<keyword evidence="2" id="KW-0808">Transferase</keyword>